<protein>
    <recommendedName>
        <fullName evidence="2">LPS-assembly protein LptD central domain-containing protein</fullName>
    </recommendedName>
</protein>
<dbReference type="Pfam" id="PF19838">
    <property type="entry name" value="LptD_2"/>
    <property type="match status" value="1"/>
</dbReference>
<evidence type="ECO:0000259" key="2">
    <source>
        <dbReference type="Pfam" id="PF19838"/>
    </source>
</evidence>
<dbReference type="InterPro" id="IPR050218">
    <property type="entry name" value="LptD"/>
</dbReference>
<dbReference type="AlphaFoldDB" id="I4APM9"/>
<dbReference type="KEGG" id="fli:Fleli_3596"/>
<dbReference type="EMBL" id="CP003345">
    <property type="protein sequence ID" value="AFM05914.1"/>
    <property type="molecule type" value="Genomic_DNA"/>
</dbReference>
<proteinExistence type="predicted"/>
<feature type="chain" id="PRO_5003686158" description="LPS-assembly protein LptD central domain-containing protein" evidence="1">
    <location>
        <begin position="24"/>
        <end position="890"/>
    </location>
</feature>
<name>I4APM9_BERLS</name>
<gene>
    <name evidence="3" type="ordered locus">Fleli_3596</name>
</gene>
<feature type="signal peptide" evidence="1">
    <location>
        <begin position="1"/>
        <end position="23"/>
    </location>
</feature>
<dbReference type="OrthoDB" id="9802320at2"/>
<evidence type="ECO:0000256" key="1">
    <source>
        <dbReference type="SAM" id="SignalP"/>
    </source>
</evidence>
<evidence type="ECO:0000313" key="3">
    <source>
        <dbReference type="EMBL" id="AFM05914.1"/>
    </source>
</evidence>
<dbReference type="GO" id="GO:0009279">
    <property type="term" value="C:cell outer membrane"/>
    <property type="evidence" value="ECO:0007669"/>
    <property type="project" value="TreeGrafter"/>
</dbReference>
<dbReference type="Proteomes" id="UP000006054">
    <property type="component" value="Chromosome"/>
</dbReference>
<evidence type="ECO:0000313" key="4">
    <source>
        <dbReference type="Proteomes" id="UP000006054"/>
    </source>
</evidence>
<dbReference type="PANTHER" id="PTHR30189:SF1">
    <property type="entry name" value="LPS-ASSEMBLY PROTEIN LPTD"/>
    <property type="match status" value="1"/>
</dbReference>
<dbReference type="STRING" id="880071.Fleli_3596"/>
<dbReference type="GO" id="GO:1990351">
    <property type="term" value="C:transporter complex"/>
    <property type="evidence" value="ECO:0007669"/>
    <property type="project" value="TreeGrafter"/>
</dbReference>
<dbReference type="PANTHER" id="PTHR30189">
    <property type="entry name" value="LPS-ASSEMBLY PROTEIN"/>
    <property type="match status" value="1"/>
</dbReference>
<keyword evidence="4" id="KW-1185">Reference proteome</keyword>
<reference evidence="4" key="1">
    <citation type="submission" date="2012-06" db="EMBL/GenBank/DDBJ databases">
        <title>The complete genome of Flexibacter litoralis DSM 6794.</title>
        <authorList>
            <person name="Lucas S."/>
            <person name="Copeland A."/>
            <person name="Lapidus A."/>
            <person name="Glavina del Rio T."/>
            <person name="Dalin E."/>
            <person name="Tice H."/>
            <person name="Bruce D."/>
            <person name="Goodwin L."/>
            <person name="Pitluck S."/>
            <person name="Peters L."/>
            <person name="Ovchinnikova G."/>
            <person name="Lu M."/>
            <person name="Kyrpides N."/>
            <person name="Mavromatis K."/>
            <person name="Ivanova N."/>
            <person name="Brettin T."/>
            <person name="Detter J.C."/>
            <person name="Han C."/>
            <person name="Larimer F."/>
            <person name="Land M."/>
            <person name="Hauser L."/>
            <person name="Markowitz V."/>
            <person name="Cheng J.-F."/>
            <person name="Hugenholtz P."/>
            <person name="Woyke T."/>
            <person name="Wu D."/>
            <person name="Spring S."/>
            <person name="Lang E."/>
            <person name="Kopitz M."/>
            <person name="Brambilla E."/>
            <person name="Klenk H.-P."/>
            <person name="Eisen J.A."/>
        </authorList>
    </citation>
    <scope>NUCLEOTIDE SEQUENCE [LARGE SCALE GENOMIC DNA]</scope>
    <source>
        <strain evidence="4">ATCC 23117 / DSM 6794 / NBRC 15988 / NCIMB 1366 / Sio-4</strain>
    </source>
</reference>
<accession>I4APM9</accession>
<dbReference type="InterPro" id="IPR045659">
    <property type="entry name" value="LptD_2"/>
</dbReference>
<dbReference type="HOGENOM" id="CLU_007637_0_0_10"/>
<sequence precursor="true">MRFRILFILCCFFASFFGSSVYGQDIKPLTISLDSLNKINQLKNQAVLDSINLVESDTINRPNSSGDFTAIVAYSATDSIKYDFKTQTIMLYNKAEIDYTNINLKSNTINLDWNTNELTAIGFEDSLGRLTETPIFKQGEEEYKAKKIRYNFVSEKAIVTDVVKQEGEGFLLLEKGKRDIEGNFNGLDASYTTCTNTAHPHFRIRSKKVKVIDNKQIVTGPFQLEIMDIPTPIGFPFGLLPIPKTRTSGVIIPSYGETQERGFYLRDGGYYWAISDHIDLTFLGEAYSKGVYGASVRSNYSKRYYYTGNFDFRMNTIRAAERGIDESTNNDFRLTWSHSPKSRGSSSFSANVNIMTATFNERNSFDPDDYTQASVSSGINYSKTFTGTPFIFSGSLRHNQNLQTKITDVSPQANLSMTRIYPLRKLIKNSQSPLAQLGLTYRLDGQANISNLLTTNTVTGFNTPYDQQLASDTVAFDVANLSTILENLQWGLKHSIPISTSVTFLRYFKMNPSANFSQVIYGSSNSYEWIEKDTVRTTTNQGLSQFYSYNASVDFTTTFYSTFLFKSQKFKALRHTMIPTISLSYQPDFSDPRFGFYQEVQVSEDGTTKRIARMTGVYGSPSAGESGTISFSLRNTLEAKVETKEGKDEKLKLLDSFDFSSAYNLAADSFNLSNIGVNIRTSLFKNKIGVNVRTSIDPYTYQALTTDSVTNLVLTQRRIDTYAWKEGASIGKLSTLGISLNTSLSADGFKSDNEEKASDQAISEADLDFINQNKDLYVDFNVPWTISMSYNWNYTRTGLIEGNTSQNLSFNGDVSVTPRWKVGYTASYDLEANEFSDATFNIHRDLHCWELRVSWTPVGFRRGYSLDLRVKSSLLQDLKLNRKNNWQDRR</sequence>
<feature type="domain" description="LPS-assembly protein LptD central" evidence="2">
    <location>
        <begin position="217"/>
        <end position="699"/>
    </location>
</feature>
<dbReference type="eggNOG" id="COG1452">
    <property type="taxonomic scope" value="Bacteria"/>
</dbReference>
<organism evidence="3 4">
    <name type="scientific">Bernardetia litoralis (strain ATCC 23117 / DSM 6794 / NBRC 15988 / NCIMB 1366 / Fx l1 / Sio-4)</name>
    <name type="common">Flexibacter litoralis</name>
    <dbReference type="NCBI Taxonomy" id="880071"/>
    <lineage>
        <taxon>Bacteria</taxon>
        <taxon>Pseudomonadati</taxon>
        <taxon>Bacteroidota</taxon>
        <taxon>Cytophagia</taxon>
        <taxon>Cytophagales</taxon>
        <taxon>Bernardetiaceae</taxon>
        <taxon>Bernardetia</taxon>
    </lineage>
</organism>
<dbReference type="RefSeq" id="WP_014799338.1">
    <property type="nucleotide sequence ID" value="NC_018018.1"/>
</dbReference>
<dbReference type="PATRIC" id="fig|880071.3.peg.3602"/>
<keyword evidence="1" id="KW-0732">Signal</keyword>